<dbReference type="Gene3D" id="2.60.40.1120">
    <property type="entry name" value="Carboxypeptidase-like, regulatory domain"/>
    <property type="match status" value="1"/>
</dbReference>
<name>A0ABP8ZWG5_9FLAO</name>
<dbReference type="SUPFAM" id="SSF49464">
    <property type="entry name" value="Carboxypeptidase regulatory domain-like"/>
    <property type="match status" value="1"/>
</dbReference>
<gene>
    <name evidence="2" type="ORF">GCM10023230_17350</name>
</gene>
<feature type="chain" id="PRO_5045393147" description="Carboxypeptidase-like regulatory domain-containing protein" evidence="1">
    <location>
        <begin position="18"/>
        <end position="341"/>
    </location>
</feature>
<organism evidence="2 3">
    <name type="scientific">Flavobacterium hankyongi</name>
    <dbReference type="NCBI Taxonomy" id="1176532"/>
    <lineage>
        <taxon>Bacteria</taxon>
        <taxon>Pseudomonadati</taxon>
        <taxon>Bacteroidota</taxon>
        <taxon>Flavobacteriia</taxon>
        <taxon>Flavobacteriales</taxon>
        <taxon>Flavobacteriaceae</taxon>
        <taxon>Flavobacterium</taxon>
    </lineage>
</organism>
<feature type="signal peptide" evidence="1">
    <location>
        <begin position="1"/>
        <end position="17"/>
    </location>
</feature>
<dbReference type="Pfam" id="PF13715">
    <property type="entry name" value="CarbopepD_reg_2"/>
    <property type="match status" value="1"/>
</dbReference>
<accession>A0ABP8ZWG5</accession>
<proteinExistence type="predicted"/>
<evidence type="ECO:0000313" key="3">
    <source>
        <dbReference type="Proteomes" id="UP001500141"/>
    </source>
</evidence>
<evidence type="ECO:0008006" key="4">
    <source>
        <dbReference type="Google" id="ProtNLM"/>
    </source>
</evidence>
<dbReference type="EMBL" id="BAABIP010000015">
    <property type="protein sequence ID" value="GAA4768029.1"/>
    <property type="molecule type" value="Genomic_DNA"/>
</dbReference>
<evidence type="ECO:0000256" key="1">
    <source>
        <dbReference type="SAM" id="SignalP"/>
    </source>
</evidence>
<reference evidence="3" key="1">
    <citation type="journal article" date="2019" name="Int. J. Syst. Evol. Microbiol.">
        <title>The Global Catalogue of Microorganisms (GCM) 10K type strain sequencing project: providing services to taxonomists for standard genome sequencing and annotation.</title>
        <authorList>
            <consortium name="The Broad Institute Genomics Platform"/>
            <consortium name="The Broad Institute Genome Sequencing Center for Infectious Disease"/>
            <person name="Wu L."/>
            <person name="Ma J."/>
        </authorList>
    </citation>
    <scope>NUCLEOTIDE SEQUENCE [LARGE SCALE GENOMIC DNA]</scope>
    <source>
        <strain evidence="3">JCM 18198</strain>
    </source>
</reference>
<comment type="caution">
    <text evidence="2">The sequence shown here is derived from an EMBL/GenBank/DDBJ whole genome shotgun (WGS) entry which is preliminary data.</text>
</comment>
<keyword evidence="1" id="KW-0732">Signal</keyword>
<dbReference type="Proteomes" id="UP001500141">
    <property type="component" value="Unassembled WGS sequence"/>
</dbReference>
<keyword evidence="3" id="KW-1185">Reference proteome</keyword>
<dbReference type="InterPro" id="IPR008969">
    <property type="entry name" value="CarboxyPept-like_regulatory"/>
</dbReference>
<dbReference type="RefSeq" id="WP_264542046.1">
    <property type="nucleotide sequence ID" value="NZ_BAABIP010000015.1"/>
</dbReference>
<sequence length="341" mass="40285">MCRYLLFLLFFSISAFSQTILGKVTDENNEPLYNANVYFEGTTIHTLTDSSGNFTLNLSKKINTPLVITFMGYDAYFISDPFQNTKLQIKLNPKLNQLREIKIESQYFSREDKMKIFKQQFLGETQASKYCTIENEDDINFYYDVKSLTLNAYADKPLKIINKYLEYELEFDLIEFKIKFFKRSIKKSDVTDSFYLGTSVFKDISKFEKIKKIRDHVYYGSTKHFFKAIIDNDFNEKSFQLFKNRFQVPLNMYFITSKEDDLNKVEIRDKEGMFRVEGVEKFYSQFSLLFKKSNQSNVVFRTNTFYVDDYGNNSENDKIEFGGKISEGRIANMLPMDYLPK</sequence>
<evidence type="ECO:0000313" key="2">
    <source>
        <dbReference type="EMBL" id="GAA4768029.1"/>
    </source>
</evidence>
<protein>
    <recommendedName>
        <fullName evidence="4">Carboxypeptidase-like regulatory domain-containing protein</fullName>
    </recommendedName>
</protein>